<accession>A0A6M4GVN5</accession>
<evidence type="ECO:0008006" key="5">
    <source>
        <dbReference type="Google" id="ProtNLM"/>
    </source>
</evidence>
<dbReference type="Proteomes" id="UP000501534">
    <property type="component" value="Chromosome"/>
</dbReference>
<sequence length="64" mass="6956">MKRLLSSLFLLLAPLLALAEEAEAPVEHANGMVVGVFLVLFLGSIVAYGVYLWWKARGAKPGEE</sequence>
<feature type="chain" id="PRO_5027081699" description="CcmD family protein" evidence="2">
    <location>
        <begin position="20"/>
        <end position="64"/>
    </location>
</feature>
<dbReference type="AlphaFoldDB" id="A0A6M4GVN5"/>
<proteinExistence type="predicted"/>
<keyword evidence="1" id="KW-1133">Transmembrane helix</keyword>
<keyword evidence="1" id="KW-0812">Transmembrane</keyword>
<protein>
    <recommendedName>
        <fullName evidence="5">CcmD family protein</fullName>
    </recommendedName>
</protein>
<evidence type="ECO:0000313" key="4">
    <source>
        <dbReference type="Proteomes" id="UP000501534"/>
    </source>
</evidence>
<evidence type="ECO:0000256" key="1">
    <source>
        <dbReference type="SAM" id="Phobius"/>
    </source>
</evidence>
<feature type="transmembrane region" description="Helical" evidence="1">
    <location>
        <begin position="29"/>
        <end position="54"/>
    </location>
</feature>
<keyword evidence="2" id="KW-0732">Signal</keyword>
<keyword evidence="1" id="KW-0472">Membrane</keyword>
<name>A0A6M4GVN5_9PROT</name>
<dbReference type="RefSeq" id="WP_171092439.1">
    <property type="nucleotide sequence ID" value="NZ_CP053069.1"/>
</dbReference>
<dbReference type="EMBL" id="CP053069">
    <property type="protein sequence ID" value="QJR11246.1"/>
    <property type="molecule type" value="Genomic_DNA"/>
</dbReference>
<gene>
    <name evidence="3" type="ORF">DSM104443_02319</name>
</gene>
<organism evidence="3 4">
    <name type="scientific">Usitatibacter rugosus</name>
    <dbReference type="NCBI Taxonomy" id="2732067"/>
    <lineage>
        <taxon>Bacteria</taxon>
        <taxon>Pseudomonadati</taxon>
        <taxon>Pseudomonadota</taxon>
        <taxon>Betaproteobacteria</taxon>
        <taxon>Nitrosomonadales</taxon>
        <taxon>Usitatibacteraceae</taxon>
        <taxon>Usitatibacter</taxon>
    </lineage>
</organism>
<feature type="signal peptide" evidence="2">
    <location>
        <begin position="1"/>
        <end position="19"/>
    </location>
</feature>
<reference evidence="3 4" key="1">
    <citation type="submission" date="2020-04" db="EMBL/GenBank/DDBJ databases">
        <title>Usitatibacter rugosus gen. nov., sp. nov. and Usitatibacter palustris sp. nov., novel members of Usitatibacteraceae fam. nov. within the order Nitrosomonadales isolated from soil.</title>
        <authorList>
            <person name="Huber K.J."/>
            <person name="Neumann-Schaal M."/>
            <person name="Geppert A."/>
            <person name="Luckner M."/>
            <person name="Wanner G."/>
            <person name="Overmann J."/>
        </authorList>
    </citation>
    <scope>NUCLEOTIDE SEQUENCE [LARGE SCALE GENOMIC DNA]</scope>
    <source>
        <strain evidence="3 4">0125_3</strain>
    </source>
</reference>
<evidence type="ECO:0000313" key="3">
    <source>
        <dbReference type="EMBL" id="QJR11246.1"/>
    </source>
</evidence>
<keyword evidence="4" id="KW-1185">Reference proteome</keyword>
<dbReference type="KEGG" id="uru:DSM104443_02319"/>
<evidence type="ECO:0000256" key="2">
    <source>
        <dbReference type="SAM" id="SignalP"/>
    </source>
</evidence>